<dbReference type="Proteomes" id="UP001500665">
    <property type="component" value="Unassembled WGS sequence"/>
</dbReference>
<keyword evidence="3" id="KW-1185">Reference proteome</keyword>
<keyword evidence="1" id="KW-0732">Signal</keyword>
<dbReference type="EMBL" id="BAAAHH010000055">
    <property type="protein sequence ID" value="GAA0968319.1"/>
    <property type="molecule type" value="Genomic_DNA"/>
</dbReference>
<proteinExistence type="predicted"/>
<organism evidence="2 3">
    <name type="scientific">Actinocorallia libanotica</name>
    <dbReference type="NCBI Taxonomy" id="46162"/>
    <lineage>
        <taxon>Bacteria</taxon>
        <taxon>Bacillati</taxon>
        <taxon>Actinomycetota</taxon>
        <taxon>Actinomycetes</taxon>
        <taxon>Streptosporangiales</taxon>
        <taxon>Thermomonosporaceae</taxon>
        <taxon>Actinocorallia</taxon>
    </lineage>
</organism>
<reference evidence="2 3" key="1">
    <citation type="journal article" date="2019" name="Int. J. Syst. Evol. Microbiol.">
        <title>The Global Catalogue of Microorganisms (GCM) 10K type strain sequencing project: providing services to taxonomists for standard genome sequencing and annotation.</title>
        <authorList>
            <consortium name="The Broad Institute Genomics Platform"/>
            <consortium name="The Broad Institute Genome Sequencing Center for Infectious Disease"/>
            <person name="Wu L."/>
            <person name="Ma J."/>
        </authorList>
    </citation>
    <scope>NUCLEOTIDE SEQUENCE [LARGE SCALE GENOMIC DNA]</scope>
    <source>
        <strain evidence="2 3">JCM 10696</strain>
    </source>
</reference>
<evidence type="ECO:0000313" key="2">
    <source>
        <dbReference type="EMBL" id="GAA0968319.1"/>
    </source>
</evidence>
<sequence>MKIAVLATTIVAAAAFLAPAAPTLAAPYFNKSVKCQETDPEGRVIPTRVGNSALGRNHFSSKHNIRTCKIISAAVRDKVDKKEGGRLEHWGVAYKGRQIVDFVVIAQYTRKTADRQYDAGEGQVIGVVTAYCRRMTECPDWMNP</sequence>
<feature type="chain" id="PRO_5046649283" evidence="1">
    <location>
        <begin position="26"/>
        <end position="144"/>
    </location>
</feature>
<gene>
    <name evidence="2" type="ORF">GCM10009550_73510</name>
</gene>
<accession>A0ABN1RZ51</accession>
<evidence type="ECO:0000313" key="3">
    <source>
        <dbReference type="Proteomes" id="UP001500665"/>
    </source>
</evidence>
<protein>
    <submittedName>
        <fullName evidence="2">Uncharacterized protein</fullName>
    </submittedName>
</protein>
<feature type="signal peptide" evidence="1">
    <location>
        <begin position="1"/>
        <end position="25"/>
    </location>
</feature>
<evidence type="ECO:0000256" key="1">
    <source>
        <dbReference type="SAM" id="SignalP"/>
    </source>
</evidence>
<comment type="caution">
    <text evidence="2">The sequence shown here is derived from an EMBL/GenBank/DDBJ whole genome shotgun (WGS) entry which is preliminary data.</text>
</comment>
<name>A0ABN1RZ51_9ACTN</name>